<dbReference type="KEGG" id="manr:MPAN_010420"/>
<keyword evidence="4" id="KW-1185">Reference proteome</keyword>
<dbReference type="SUPFAM" id="SSF52540">
    <property type="entry name" value="P-loop containing nucleoside triphosphate hydrolases"/>
    <property type="match status" value="1"/>
</dbReference>
<dbReference type="PANTHER" id="PTHR33295:SF7">
    <property type="entry name" value="ATPASE"/>
    <property type="match status" value="1"/>
</dbReference>
<dbReference type="Pfam" id="PF13635">
    <property type="entry name" value="DUF4143"/>
    <property type="match status" value="1"/>
</dbReference>
<evidence type="ECO:0000259" key="1">
    <source>
        <dbReference type="Pfam" id="PF13173"/>
    </source>
</evidence>
<dbReference type="Gene3D" id="3.40.50.300">
    <property type="entry name" value="P-loop containing nucleotide triphosphate hydrolases"/>
    <property type="match status" value="1"/>
</dbReference>
<evidence type="ECO:0000313" key="4">
    <source>
        <dbReference type="Proteomes" id="UP000620133"/>
    </source>
</evidence>
<dbReference type="AlphaFoldDB" id="A0A7U9TI44"/>
<evidence type="ECO:0000313" key="3">
    <source>
        <dbReference type="EMBL" id="BCR36149.1"/>
    </source>
</evidence>
<dbReference type="InterPro" id="IPR027417">
    <property type="entry name" value="P-loop_NTPase"/>
</dbReference>
<dbReference type="InterPro" id="IPR041682">
    <property type="entry name" value="AAA_14"/>
</dbReference>
<dbReference type="PANTHER" id="PTHR33295">
    <property type="entry name" value="ATPASE"/>
    <property type="match status" value="1"/>
</dbReference>
<dbReference type="RefSeq" id="WP_176239611.1">
    <property type="nucleotide sequence ID" value="NZ_AP024412.1"/>
</dbReference>
<feature type="domain" description="DUF4143" evidence="2">
    <location>
        <begin position="226"/>
        <end position="401"/>
    </location>
</feature>
<organism evidence="3 4">
    <name type="scientific">Mariniplasma anaerobium</name>
    <dbReference type="NCBI Taxonomy" id="2735436"/>
    <lineage>
        <taxon>Bacteria</taxon>
        <taxon>Bacillati</taxon>
        <taxon>Mycoplasmatota</taxon>
        <taxon>Mollicutes</taxon>
        <taxon>Acholeplasmatales</taxon>
        <taxon>Acholeplasmataceae</taxon>
        <taxon>Mariniplasma</taxon>
    </lineage>
</organism>
<dbReference type="EMBL" id="AP024412">
    <property type="protein sequence ID" value="BCR36149.1"/>
    <property type="molecule type" value="Genomic_DNA"/>
</dbReference>
<sequence>MELKRKLYSTLIEWKKENGKTALLIEGARRVGKTTTALEFAKNEYKSYVLIDFSIASNEMKSLFTKYASSLDDFFFFISTLTNTTLHHRDTLIIFDEVQLFPKARQLIKHLVKDNRYDYIETGSLLSIKQNVKDILIPSEERTMIMHPLDFEEFCMATGHIQLFSIIKKHFVDLKPLGPIHSQVMKLYRQYLLVGGMPQAVLEFIHSNDYTKVDQVKRDILRLYRNDIAKYAKGYESKVLQIFDEIPAQLSKHEKKFKLASISKDARFREYEDAFMWLDEAMLTNACFNADDPQVGLALYKDRLTLKLYMADTGLLISHAYDSTSKMHIKIAEKIVSDQLEANHGMLFENIVAQALRVNNKKLYFYSRIDQENSQNTMEIDFLINDPYNPSKIAPIEVKSSKRYKTSSLNKFKSKFKSRIGQSFLLHTKDLAIKDNIYYLPIYMVSFL</sequence>
<feature type="domain" description="AAA" evidence="1">
    <location>
        <begin position="21"/>
        <end position="155"/>
    </location>
</feature>
<dbReference type="InterPro" id="IPR025420">
    <property type="entry name" value="DUF4143"/>
</dbReference>
<dbReference type="Pfam" id="PF13173">
    <property type="entry name" value="AAA_14"/>
    <property type="match status" value="1"/>
</dbReference>
<proteinExistence type="predicted"/>
<protein>
    <submittedName>
        <fullName evidence="3">ATPase</fullName>
    </submittedName>
</protein>
<name>A0A7U9TI44_9MOLU</name>
<gene>
    <name evidence="3" type="ORF">MPAN_010420</name>
</gene>
<evidence type="ECO:0000259" key="2">
    <source>
        <dbReference type="Pfam" id="PF13635"/>
    </source>
</evidence>
<accession>A0A7U9TI44</accession>
<reference evidence="3" key="1">
    <citation type="submission" date="2021-01" db="EMBL/GenBank/DDBJ databases">
        <title>Draft genome sequence of Acholeplasmataceae bacterium strain Mahy22.</title>
        <authorList>
            <person name="Watanabe M."/>
            <person name="Kojima H."/>
            <person name="Fukui M."/>
        </authorList>
    </citation>
    <scope>NUCLEOTIDE SEQUENCE</scope>
    <source>
        <strain evidence="3">Mahy22</strain>
    </source>
</reference>
<dbReference type="Proteomes" id="UP000620133">
    <property type="component" value="Chromosome"/>
</dbReference>